<evidence type="ECO:0000313" key="2">
    <source>
        <dbReference type="EMBL" id="GAH41509.1"/>
    </source>
</evidence>
<dbReference type="InterPro" id="IPR050250">
    <property type="entry name" value="Macrolide_Exporter_MacB"/>
</dbReference>
<dbReference type="Pfam" id="PF12704">
    <property type="entry name" value="MacB_PCD"/>
    <property type="match status" value="1"/>
</dbReference>
<dbReference type="PANTHER" id="PTHR30572:SF4">
    <property type="entry name" value="ABC TRANSPORTER PERMEASE YTRF"/>
    <property type="match status" value="1"/>
</dbReference>
<organism evidence="2">
    <name type="scientific">marine sediment metagenome</name>
    <dbReference type="NCBI Taxonomy" id="412755"/>
    <lineage>
        <taxon>unclassified sequences</taxon>
        <taxon>metagenomes</taxon>
        <taxon>ecological metagenomes</taxon>
    </lineage>
</organism>
<dbReference type="InterPro" id="IPR025857">
    <property type="entry name" value="MacB_PCD"/>
</dbReference>
<proteinExistence type="predicted"/>
<dbReference type="GO" id="GO:0022857">
    <property type="term" value="F:transmembrane transporter activity"/>
    <property type="evidence" value="ECO:0007669"/>
    <property type="project" value="TreeGrafter"/>
</dbReference>
<accession>X1GIU2</accession>
<dbReference type="EMBL" id="BARU01012468">
    <property type="protein sequence ID" value="GAH41509.1"/>
    <property type="molecule type" value="Genomic_DNA"/>
</dbReference>
<dbReference type="PANTHER" id="PTHR30572">
    <property type="entry name" value="MEMBRANE COMPONENT OF TRANSPORTER-RELATED"/>
    <property type="match status" value="1"/>
</dbReference>
<sequence>MLGIIIGIAAVIAVIAVGLGATVMIQTQMSSLGDNLMMISPGSTFRGGFHHGAGTRSTLTAQDGEAILEECLYVKSITPVIRSGGQLVYKEKNWPGRIEGVAPSYLEIRNWQVEKGCFLAESDVRSAIKVCVLGATISKELFDNEDPIGKMIRIKNMPFRIIGVLEKKGSTAWGRDQDDTVIMPWTTVRRVIQSSPFNDVNRLVGSLVSIKIFE</sequence>
<dbReference type="AlphaFoldDB" id="X1GIU2"/>
<feature type="domain" description="MacB-like periplasmic core" evidence="1">
    <location>
        <begin position="1"/>
        <end position="192"/>
    </location>
</feature>
<feature type="non-terminal residue" evidence="2">
    <location>
        <position position="214"/>
    </location>
</feature>
<protein>
    <recommendedName>
        <fullName evidence="1">MacB-like periplasmic core domain-containing protein</fullName>
    </recommendedName>
</protein>
<name>X1GIU2_9ZZZZ</name>
<dbReference type="GO" id="GO:0005886">
    <property type="term" value="C:plasma membrane"/>
    <property type="evidence" value="ECO:0007669"/>
    <property type="project" value="TreeGrafter"/>
</dbReference>
<gene>
    <name evidence="2" type="ORF">S03H2_22975</name>
</gene>
<comment type="caution">
    <text evidence="2">The sequence shown here is derived from an EMBL/GenBank/DDBJ whole genome shotgun (WGS) entry which is preliminary data.</text>
</comment>
<evidence type="ECO:0000259" key="1">
    <source>
        <dbReference type="Pfam" id="PF12704"/>
    </source>
</evidence>
<reference evidence="2" key="1">
    <citation type="journal article" date="2014" name="Front. Microbiol.">
        <title>High frequency of phylogenetically diverse reductive dehalogenase-homologous genes in deep subseafloor sedimentary metagenomes.</title>
        <authorList>
            <person name="Kawai M."/>
            <person name="Futagami T."/>
            <person name="Toyoda A."/>
            <person name="Takaki Y."/>
            <person name="Nishi S."/>
            <person name="Hori S."/>
            <person name="Arai W."/>
            <person name="Tsubouchi T."/>
            <person name="Morono Y."/>
            <person name="Uchiyama I."/>
            <person name="Ito T."/>
            <person name="Fujiyama A."/>
            <person name="Inagaki F."/>
            <person name="Takami H."/>
        </authorList>
    </citation>
    <scope>NUCLEOTIDE SEQUENCE</scope>
    <source>
        <strain evidence="2">Expedition CK06-06</strain>
    </source>
</reference>